<gene>
    <name evidence="2" type="ORF">H0A36_23480</name>
</gene>
<evidence type="ECO:0000256" key="1">
    <source>
        <dbReference type="SAM" id="Phobius"/>
    </source>
</evidence>
<reference evidence="2 3" key="1">
    <citation type="submission" date="2020-07" db="EMBL/GenBank/DDBJ databases">
        <title>Endozoicomonas sp. nov., isolated from sediment.</title>
        <authorList>
            <person name="Gu T."/>
        </authorList>
    </citation>
    <scope>NUCLEOTIDE SEQUENCE [LARGE SCALE GENOMIC DNA]</scope>
    <source>
        <strain evidence="2 3">SM1973</strain>
    </source>
</reference>
<keyword evidence="1" id="KW-0472">Membrane</keyword>
<accession>A0A853IMH1</accession>
<feature type="transmembrane region" description="Helical" evidence="1">
    <location>
        <begin position="44"/>
        <end position="64"/>
    </location>
</feature>
<sequence length="123" mass="14007">MGLWIAFLYPNALQRLVDPEKIENVDFSEASRDATRLEGLVGSVLRSAFVVMMIMFIFILKLLFTKTTIYNSNANIIDSAALSFSIVLGILQFESIWKVIISNIMFVNDFHKKKEDRQADADI</sequence>
<evidence type="ECO:0000313" key="3">
    <source>
        <dbReference type="Proteomes" id="UP000569732"/>
    </source>
</evidence>
<keyword evidence="3" id="KW-1185">Reference proteome</keyword>
<dbReference type="AlphaFoldDB" id="A0A853IMH1"/>
<evidence type="ECO:0000313" key="2">
    <source>
        <dbReference type="EMBL" id="NYZ68986.1"/>
    </source>
</evidence>
<keyword evidence="1" id="KW-1133">Transmembrane helix</keyword>
<organism evidence="2 3">
    <name type="scientific">Spartinivicinus marinus</name>
    <dbReference type="NCBI Taxonomy" id="2994442"/>
    <lineage>
        <taxon>Bacteria</taxon>
        <taxon>Pseudomonadati</taxon>
        <taxon>Pseudomonadota</taxon>
        <taxon>Gammaproteobacteria</taxon>
        <taxon>Oceanospirillales</taxon>
        <taxon>Zooshikellaceae</taxon>
        <taxon>Spartinivicinus</taxon>
    </lineage>
</organism>
<feature type="transmembrane region" description="Helical" evidence="1">
    <location>
        <begin position="76"/>
        <end position="97"/>
    </location>
</feature>
<comment type="caution">
    <text evidence="2">The sequence shown here is derived from an EMBL/GenBank/DDBJ whole genome shotgun (WGS) entry which is preliminary data.</text>
</comment>
<dbReference type="Proteomes" id="UP000569732">
    <property type="component" value="Unassembled WGS sequence"/>
</dbReference>
<dbReference type="RefSeq" id="WP_180570987.1">
    <property type="nucleotide sequence ID" value="NZ_JACCKB010000056.1"/>
</dbReference>
<name>A0A853IMH1_9GAMM</name>
<dbReference type="EMBL" id="JACCKB010000056">
    <property type="protein sequence ID" value="NYZ68986.1"/>
    <property type="molecule type" value="Genomic_DNA"/>
</dbReference>
<keyword evidence="1" id="KW-0812">Transmembrane</keyword>
<proteinExistence type="predicted"/>
<protein>
    <submittedName>
        <fullName evidence="2">Uncharacterized protein</fullName>
    </submittedName>
</protein>